<dbReference type="SUPFAM" id="SSF53756">
    <property type="entry name" value="UDP-Glycosyltransferase/glycogen phosphorylase"/>
    <property type="match status" value="1"/>
</dbReference>
<dbReference type="InterPro" id="IPR002201">
    <property type="entry name" value="Glyco_trans_9"/>
</dbReference>
<dbReference type="Pfam" id="PF01075">
    <property type="entry name" value="Glyco_transf_9"/>
    <property type="match status" value="1"/>
</dbReference>
<evidence type="ECO:0000313" key="6">
    <source>
        <dbReference type="EMBL" id="AVD71766.1"/>
    </source>
</evidence>
<dbReference type="PANTHER" id="PTHR30160:SF7">
    <property type="entry name" value="ADP-HEPTOSE--LPS HEPTOSYLTRANSFERASE 2"/>
    <property type="match status" value="1"/>
</dbReference>
<dbReference type="NCBIfam" id="TIGR02195">
    <property type="entry name" value="heptsyl_trn_II"/>
    <property type="match status" value="1"/>
</dbReference>
<evidence type="ECO:0000256" key="5">
    <source>
        <dbReference type="ARBA" id="ARBA00047503"/>
    </source>
</evidence>
<evidence type="ECO:0000256" key="3">
    <source>
        <dbReference type="ARBA" id="ARBA00043995"/>
    </source>
</evidence>
<dbReference type="GO" id="GO:0008713">
    <property type="term" value="F:ADP-heptose-lipopolysaccharide heptosyltransferase activity"/>
    <property type="evidence" value="ECO:0007669"/>
    <property type="project" value="UniProtKB-EC"/>
</dbReference>
<dbReference type="OrthoDB" id="9797795at2"/>
<dbReference type="FunFam" id="3.40.50.2000:FF:000023">
    <property type="entry name" value="ADP-heptose--LPS heptosyltransferase II"/>
    <property type="match status" value="1"/>
</dbReference>
<comment type="similarity">
    <text evidence="3">Belongs to the glycosyltransferase 9 family.</text>
</comment>
<dbReference type="PANTHER" id="PTHR30160">
    <property type="entry name" value="TETRAACYLDISACCHARIDE 4'-KINASE-RELATED"/>
    <property type="match status" value="1"/>
</dbReference>
<evidence type="ECO:0000313" key="7">
    <source>
        <dbReference type="Proteomes" id="UP000239867"/>
    </source>
</evidence>
<dbReference type="EMBL" id="CP021255">
    <property type="protein sequence ID" value="AVD71766.1"/>
    <property type="molecule type" value="Genomic_DNA"/>
</dbReference>
<comment type="catalytic activity">
    <reaction evidence="5">
        <text>an L-alpha-D-Hep-(1-&gt;5)-[alpha-Kdo-(2-&gt;4)]-alpha-Kdo-(2-&gt;6)-lipid A + ADP-L-glycero-beta-D-manno-heptose = an L-alpha-D-Hep-(1-&gt;3)-L-alpha-D-Hep-(1-&gt;5)-[alpha-Kdo-(2-&gt;4)]-alpha-Kdo-(2-&gt;6)-lipid A + ADP + H(+)</text>
        <dbReference type="Rhea" id="RHEA:74071"/>
        <dbReference type="ChEBI" id="CHEBI:15378"/>
        <dbReference type="ChEBI" id="CHEBI:61506"/>
        <dbReference type="ChEBI" id="CHEBI:193068"/>
        <dbReference type="ChEBI" id="CHEBI:193069"/>
        <dbReference type="ChEBI" id="CHEBI:456216"/>
        <dbReference type="EC" id="2.4.99.24"/>
    </reaction>
</comment>
<reference evidence="6 7" key="1">
    <citation type="journal article" date="2018" name="MBio">
        <title>Insights into the evolution of host association through the isolation and characterization of a novel human periodontal pathobiont, Desulfobulbus oralis.</title>
        <authorList>
            <person name="Cross K.L."/>
            <person name="Chirania P."/>
            <person name="Xiong W."/>
            <person name="Beall C.J."/>
            <person name="Elkins J.G."/>
            <person name="Giannone R.J."/>
            <person name="Griffen A.L."/>
            <person name="Guss A.M."/>
            <person name="Hettich R.L."/>
            <person name="Joshi S.S."/>
            <person name="Mokrzan E.M."/>
            <person name="Martin R.K."/>
            <person name="Zhulin I.B."/>
            <person name="Leys E.J."/>
            <person name="Podar M."/>
        </authorList>
    </citation>
    <scope>NUCLEOTIDE SEQUENCE [LARGE SCALE GENOMIC DNA]</scope>
    <source>
        <strain evidence="6 7">ORNL</strain>
    </source>
</reference>
<evidence type="ECO:0000256" key="4">
    <source>
        <dbReference type="ARBA" id="ARBA00044042"/>
    </source>
</evidence>
<protein>
    <recommendedName>
        <fullName evidence="4">lipopolysaccharide heptosyltransferase II</fullName>
        <ecNumber evidence="4">2.4.99.24</ecNumber>
    </recommendedName>
</protein>
<proteinExistence type="inferred from homology"/>
<dbReference type="RefSeq" id="WP_104936999.1">
    <property type="nucleotide sequence ID" value="NZ_CP021255.1"/>
</dbReference>
<dbReference type="GO" id="GO:0005829">
    <property type="term" value="C:cytosol"/>
    <property type="evidence" value="ECO:0007669"/>
    <property type="project" value="TreeGrafter"/>
</dbReference>
<dbReference type="GO" id="GO:0009244">
    <property type="term" value="P:lipopolysaccharide core region biosynthetic process"/>
    <property type="evidence" value="ECO:0007669"/>
    <property type="project" value="TreeGrafter"/>
</dbReference>
<gene>
    <name evidence="6" type="ORF">CAY53_10080</name>
</gene>
<accession>A0A2L1GQ44</accession>
<dbReference type="AlphaFoldDB" id="A0A2L1GQ44"/>
<sequence length="350" mass="38944">MQAFPENPEKILVRSTNWIGDAVMSTPALKSLRLACPDSEIVLLAYPWVSDVFRYSPRVDRIIAYEKKERHRGLSGLWRLARELRPERFDCAILLQNAFEAAFLTWLARIPVRGGYTTDCRSLLLTHRVHKAPNIVVKHEVFYYQRILRGLGIPTGDNELEVFLPGFEIDEARARLRQLTGERTSAVRIIGFNPGAAFGPAKRWPAERYAGLARLIARRYDARILLFGSQADQETTAEIVRLAGKKAQLVDLAGKTRLITAMALIGECDAFVTNDSGLMHVAAALHTPQVALFGSTDHVATGPYSASAVVIRKALPCSPCKQKKCPLGHFQCMKMITCDEVFAALQPMLG</sequence>
<name>A0A2L1GQ44_9BACT</name>
<dbReference type="KEGG" id="deo:CAY53_10080"/>
<dbReference type="Proteomes" id="UP000239867">
    <property type="component" value="Chromosome"/>
</dbReference>
<dbReference type="Gene3D" id="3.40.50.2000">
    <property type="entry name" value="Glycogen Phosphorylase B"/>
    <property type="match status" value="2"/>
</dbReference>
<dbReference type="EC" id="2.4.99.24" evidence="4"/>
<dbReference type="CDD" id="cd03789">
    <property type="entry name" value="GT9_LPS_heptosyltransferase"/>
    <property type="match status" value="1"/>
</dbReference>
<evidence type="ECO:0000256" key="2">
    <source>
        <dbReference type="ARBA" id="ARBA00022679"/>
    </source>
</evidence>
<dbReference type="InterPro" id="IPR011910">
    <property type="entry name" value="RfaF"/>
</dbReference>
<evidence type="ECO:0000256" key="1">
    <source>
        <dbReference type="ARBA" id="ARBA00022676"/>
    </source>
</evidence>
<keyword evidence="7" id="KW-1185">Reference proteome</keyword>
<organism evidence="6 7">
    <name type="scientific">Desulfobulbus oralis</name>
    <dbReference type="NCBI Taxonomy" id="1986146"/>
    <lineage>
        <taxon>Bacteria</taxon>
        <taxon>Pseudomonadati</taxon>
        <taxon>Thermodesulfobacteriota</taxon>
        <taxon>Desulfobulbia</taxon>
        <taxon>Desulfobulbales</taxon>
        <taxon>Desulfobulbaceae</taxon>
        <taxon>Desulfobulbus</taxon>
    </lineage>
</organism>
<dbReference type="InterPro" id="IPR051199">
    <property type="entry name" value="LPS_LOS_Heptosyltrfase"/>
</dbReference>
<keyword evidence="2 6" id="KW-0808">Transferase</keyword>
<keyword evidence="1" id="KW-0328">Glycosyltransferase</keyword>